<reference evidence="6" key="1">
    <citation type="submission" date="2022-07" db="EMBL/GenBank/DDBJ databases">
        <title>Phylogenomic reconstructions and comparative analyses of Kickxellomycotina fungi.</title>
        <authorList>
            <person name="Reynolds N.K."/>
            <person name="Stajich J.E."/>
            <person name="Barry K."/>
            <person name="Grigoriev I.V."/>
            <person name="Crous P."/>
            <person name="Smith M.E."/>
        </authorList>
    </citation>
    <scope>NUCLEOTIDE SEQUENCE</scope>
    <source>
        <strain evidence="6">IMI 214461</strain>
    </source>
</reference>
<keyword evidence="7" id="KW-1185">Reference proteome</keyword>
<evidence type="ECO:0000256" key="5">
    <source>
        <dbReference type="SAM" id="MobiDB-lite"/>
    </source>
</evidence>
<feature type="compositionally biased region" description="Pro residues" evidence="5">
    <location>
        <begin position="326"/>
        <end position="340"/>
    </location>
</feature>
<accession>A0A9W8BLL4</accession>
<dbReference type="GO" id="GO:0006397">
    <property type="term" value="P:mRNA processing"/>
    <property type="evidence" value="ECO:0007669"/>
    <property type="project" value="UniProtKB-KW"/>
</dbReference>
<dbReference type="GO" id="GO:0003729">
    <property type="term" value="F:mRNA binding"/>
    <property type="evidence" value="ECO:0007669"/>
    <property type="project" value="TreeGrafter"/>
</dbReference>
<dbReference type="Pfam" id="PF06058">
    <property type="entry name" value="DCP1"/>
    <property type="match status" value="1"/>
</dbReference>
<comment type="caution">
    <text evidence="6">The sequence shown here is derived from an EMBL/GenBank/DDBJ whole genome shotgun (WGS) entry which is preliminary data.</text>
</comment>
<dbReference type="GO" id="GO:0031087">
    <property type="term" value="P:deadenylation-independent decapping of nuclear-transcribed mRNA"/>
    <property type="evidence" value="ECO:0007669"/>
    <property type="project" value="TreeGrafter"/>
</dbReference>
<keyword evidence="3" id="KW-0963">Cytoplasm</keyword>
<dbReference type="GO" id="GO:0000290">
    <property type="term" value="P:deadenylation-dependent decapping of nuclear-transcribed mRNA"/>
    <property type="evidence" value="ECO:0007669"/>
    <property type="project" value="InterPro"/>
</dbReference>
<evidence type="ECO:0000313" key="7">
    <source>
        <dbReference type="Proteomes" id="UP001150907"/>
    </source>
</evidence>
<comment type="subcellular location">
    <subcellularLocation>
        <location evidence="1">Cytoplasm</location>
    </subcellularLocation>
</comment>
<feature type="region of interest" description="Disordered" evidence="5">
    <location>
        <begin position="140"/>
        <end position="182"/>
    </location>
</feature>
<dbReference type="OrthoDB" id="440673at2759"/>
<evidence type="ECO:0000256" key="1">
    <source>
        <dbReference type="ARBA" id="ARBA00004496"/>
    </source>
</evidence>
<organism evidence="6 7">
    <name type="scientific">Coemansia thaxteri</name>
    <dbReference type="NCBI Taxonomy" id="2663907"/>
    <lineage>
        <taxon>Eukaryota</taxon>
        <taxon>Fungi</taxon>
        <taxon>Fungi incertae sedis</taxon>
        <taxon>Zoopagomycota</taxon>
        <taxon>Kickxellomycotina</taxon>
        <taxon>Kickxellomycetes</taxon>
        <taxon>Kickxellales</taxon>
        <taxon>Kickxellaceae</taxon>
        <taxon>Coemansia</taxon>
    </lineage>
</organism>
<feature type="region of interest" description="Disordered" evidence="5">
    <location>
        <begin position="318"/>
        <end position="346"/>
    </location>
</feature>
<dbReference type="PANTHER" id="PTHR16290:SF0">
    <property type="entry name" value="DECAPPING PROTEIN 1, ISOFORM A"/>
    <property type="match status" value="1"/>
</dbReference>
<dbReference type="EMBL" id="JANBQF010000069">
    <property type="protein sequence ID" value="KAJ2006212.1"/>
    <property type="molecule type" value="Genomic_DNA"/>
</dbReference>
<protein>
    <submittedName>
        <fullName evidence="6">Uncharacterized protein</fullName>
    </submittedName>
</protein>
<name>A0A9W8BLL4_9FUNG</name>
<keyword evidence="4" id="KW-0507">mRNA processing</keyword>
<feature type="compositionally biased region" description="Basic and acidic residues" evidence="5">
    <location>
        <begin position="151"/>
        <end position="162"/>
    </location>
</feature>
<dbReference type="InterPro" id="IPR010334">
    <property type="entry name" value="Dcp1"/>
</dbReference>
<dbReference type="AlphaFoldDB" id="A0A9W8BLL4"/>
<dbReference type="CDD" id="cd13182">
    <property type="entry name" value="EVH1-like_Dcp1"/>
    <property type="match status" value="1"/>
</dbReference>
<feature type="compositionally biased region" description="Low complexity" evidence="5">
    <location>
        <begin position="488"/>
        <end position="505"/>
    </location>
</feature>
<dbReference type="InterPro" id="IPR011993">
    <property type="entry name" value="PH-like_dom_sf"/>
</dbReference>
<feature type="region of interest" description="Disordered" evidence="5">
    <location>
        <begin position="259"/>
        <end position="304"/>
    </location>
</feature>
<feature type="region of interest" description="Disordered" evidence="5">
    <location>
        <begin position="488"/>
        <end position="509"/>
    </location>
</feature>
<dbReference type="SUPFAM" id="SSF50729">
    <property type="entry name" value="PH domain-like"/>
    <property type="match status" value="1"/>
</dbReference>
<dbReference type="Gene3D" id="2.30.29.30">
    <property type="entry name" value="Pleckstrin-homology domain (PH domain)/Phosphotyrosine-binding domain (PTB)"/>
    <property type="match status" value="1"/>
</dbReference>
<gene>
    <name evidence="6" type="ORF">H4R26_001526</name>
</gene>
<evidence type="ECO:0000256" key="2">
    <source>
        <dbReference type="ARBA" id="ARBA00008778"/>
    </source>
</evidence>
<comment type="similarity">
    <text evidence="2">Belongs to the DCP1 family.</text>
</comment>
<feature type="compositionally biased region" description="Low complexity" evidence="5">
    <location>
        <begin position="269"/>
        <end position="283"/>
    </location>
</feature>
<dbReference type="PANTHER" id="PTHR16290">
    <property type="entry name" value="TRANSCRIPTION FACTOR SMIF DECAPPING ENZYME DCP1"/>
    <property type="match status" value="1"/>
</dbReference>
<evidence type="ECO:0000256" key="3">
    <source>
        <dbReference type="ARBA" id="ARBA00022490"/>
    </source>
</evidence>
<sequence>MAPSKLSNDARKKLAANLQVLRRYDDQIEAIIDTTSHVVLYQFQEATQEWKNKEVEGALFIYKRVSAPHYGFTIMNRLGLENFTEHLDADMSFQTSDQIIMYTSPSGSGILGIWIYEEADRVRIPEQLGQCCKSAKSAFSGQSPQRLYPKNVDEEKEFERLHPRSRSNSRRDAGADYQGSSNTLSTIISRTRQQQQHSKQNAASANLPTVPDVNALDLASKLQAIGIDFNAGPDVQQQDPSANARELLYDPAIITARKSVKPHEGSTASSDSQGQQQQQQQSQAVTDNKDSEFRSPLSVPSVHTNGAIGHFSVAGSGGAPASVMQPPSPVLHPAPSPFPPSTIATPLPAQGLQRAEQNMAYVQQMPQHWNHPQMACSPPVNRSAHASPAPPSYGGMVPGMYAFPQLSSGHPGYANAAHVPQPMMHMGPPPPLPQQQPFVSAPMQAGPQIVQNPSMRGPHAAGNGSNTSVAHNLAEQLVALVRQRMSSIQQGQGSGSTSALGTQQQIGVPPSAAKAQRDYCREWLIRVIQADDELVDAFAQRFPPPIFPPGANK</sequence>
<proteinExistence type="inferred from homology"/>
<dbReference type="GO" id="GO:0000932">
    <property type="term" value="C:P-body"/>
    <property type="evidence" value="ECO:0007669"/>
    <property type="project" value="TreeGrafter"/>
</dbReference>
<dbReference type="GO" id="GO:0008047">
    <property type="term" value="F:enzyme activator activity"/>
    <property type="evidence" value="ECO:0007669"/>
    <property type="project" value="InterPro"/>
</dbReference>
<evidence type="ECO:0000256" key="4">
    <source>
        <dbReference type="ARBA" id="ARBA00022664"/>
    </source>
</evidence>
<evidence type="ECO:0000313" key="6">
    <source>
        <dbReference type="EMBL" id="KAJ2006212.1"/>
    </source>
</evidence>
<dbReference type="Proteomes" id="UP001150907">
    <property type="component" value="Unassembled WGS sequence"/>
</dbReference>